<sequence length="279" mass="29847">MKKILLGLSVLFAGAVLVGCGKNSESKEAAAAEDTTVKLGVVGDNTDVWDDVSKRLKEEGITIKYVKFTDYTTPNTALADGSIDANAFQTEIFLDAYNKEANTDLTPIGLTVIAPLGIYSDKIKDVSELKKGDTVTIPNDATNNGRALLLLQSAGVLTVDKKAGQTPTLADVTSNPLELNIKEVDAAQTARSLPDVDVAIINSGMAVDAGLTPSKDAIYLEPVSDGSRPYVNVIAVKKENKDKEVYKKIVEAYQTEQTKKVIDETSKGSSKAAWEDFTL</sequence>
<dbReference type="PANTHER" id="PTHR30429">
    <property type="entry name" value="D-METHIONINE-BINDING LIPOPROTEIN METQ"/>
    <property type="match status" value="1"/>
</dbReference>
<dbReference type="CDD" id="cd13596">
    <property type="entry name" value="PBP2_lipoprotein_GmpC"/>
    <property type="match status" value="1"/>
</dbReference>
<reference evidence="9 10" key="1">
    <citation type="submission" date="2013-03" db="EMBL/GenBank/DDBJ databases">
        <title>The Genome Sequence of Enterococcus sulfureus ATCC_49903 (PacBio/Illumina hybrid assembly).</title>
        <authorList>
            <consortium name="The Broad Institute Genomics Platform"/>
            <consortium name="The Broad Institute Genome Sequencing Center for Infectious Disease"/>
            <person name="Earl A."/>
            <person name="Russ C."/>
            <person name="Gilmore M."/>
            <person name="Surin D."/>
            <person name="Walker B."/>
            <person name="Young S."/>
            <person name="Zeng Q."/>
            <person name="Gargeya S."/>
            <person name="Fitzgerald M."/>
            <person name="Haas B."/>
            <person name="Abouelleil A."/>
            <person name="Allen A.W."/>
            <person name="Alvarado L."/>
            <person name="Arachchi H.M."/>
            <person name="Berlin A.M."/>
            <person name="Chapman S.B."/>
            <person name="Gainer-Dewar J."/>
            <person name="Goldberg J."/>
            <person name="Griggs A."/>
            <person name="Gujja S."/>
            <person name="Hansen M."/>
            <person name="Howarth C."/>
            <person name="Imamovic A."/>
            <person name="Ireland A."/>
            <person name="Larimer J."/>
            <person name="McCowan C."/>
            <person name="Murphy C."/>
            <person name="Pearson M."/>
            <person name="Poon T.W."/>
            <person name="Priest M."/>
            <person name="Roberts A."/>
            <person name="Saif S."/>
            <person name="Shea T."/>
            <person name="Sisk P."/>
            <person name="Sykes S."/>
            <person name="Wortman J."/>
            <person name="Nusbaum C."/>
            <person name="Birren B."/>
        </authorList>
    </citation>
    <scope>NUCLEOTIDE SEQUENCE [LARGE SCALE GENOMIC DNA]</scope>
    <source>
        <strain evidence="9 10">ATCC 49903</strain>
    </source>
</reference>
<dbReference type="PIRSF" id="PIRSF002854">
    <property type="entry name" value="MetQ"/>
    <property type="match status" value="1"/>
</dbReference>
<keyword evidence="4" id="KW-0564">Palmitate</keyword>
<evidence type="ECO:0000256" key="2">
    <source>
        <dbReference type="ARBA" id="ARBA00022729"/>
    </source>
</evidence>
<dbReference type="AlphaFoldDB" id="S0KNT1"/>
<dbReference type="RefSeq" id="WP_016186035.1">
    <property type="nucleotide sequence ID" value="NZ_ASWO01000003.1"/>
</dbReference>
<dbReference type="GO" id="GO:0016020">
    <property type="term" value="C:membrane"/>
    <property type="evidence" value="ECO:0007669"/>
    <property type="project" value="UniProtKB-SubCell"/>
</dbReference>
<feature type="chain" id="PRO_5039527623" description="Lipoprotein" evidence="8">
    <location>
        <begin position="19"/>
        <end position="279"/>
    </location>
</feature>
<keyword evidence="10" id="KW-1185">Reference proteome</keyword>
<dbReference type="PROSITE" id="PS51257">
    <property type="entry name" value="PROKAR_LIPOPROTEIN"/>
    <property type="match status" value="1"/>
</dbReference>
<dbReference type="STRING" id="1140003.OMY_01596"/>
<keyword evidence="5 6" id="KW-0449">Lipoprotein</keyword>
<dbReference type="OrthoDB" id="9812878at2"/>
<comment type="similarity">
    <text evidence="6">Belongs to the nlpA lipoprotein family.</text>
</comment>
<dbReference type="Pfam" id="PF03180">
    <property type="entry name" value="Lipoprotein_9"/>
    <property type="match status" value="1"/>
</dbReference>
<dbReference type="Proteomes" id="UP000015961">
    <property type="component" value="Unassembled WGS sequence"/>
</dbReference>
<feature type="lipid moiety-binding region" description="S-diacylglycerol cysteine" evidence="7">
    <location>
        <position position="20"/>
    </location>
</feature>
<evidence type="ECO:0000256" key="3">
    <source>
        <dbReference type="ARBA" id="ARBA00023136"/>
    </source>
</evidence>
<organism evidence="9 10">
    <name type="scientific">Enterococcus sulfureus ATCC 49903</name>
    <dbReference type="NCBI Taxonomy" id="1140003"/>
    <lineage>
        <taxon>Bacteria</taxon>
        <taxon>Bacillati</taxon>
        <taxon>Bacillota</taxon>
        <taxon>Bacilli</taxon>
        <taxon>Lactobacillales</taxon>
        <taxon>Enterococcaceae</taxon>
        <taxon>Enterococcus</taxon>
    </lineage>
</organism>
<comment type="subcellular location">
    <subcellularLocation>
        <location evidence="1">Membrane</location>
        <topology evidence="1">Lipid-anchor</topology>
    </subcellularLocation>
</comment>
<protein>
    <recommendedName>
        <fullName evidence="6">Lipoprotein</fullName>
    </recommendedName>
</protein>
<evidence type="ECO:0000256" key="4">
    <source>
        <dbReference type="ARBA" id="ARBA00023139"/>
    </source>
</evidence>
<accession>S0KNT1</accession>
<dbReference type="InterPro" id="IPR004872">
    <property type="entry name" value="Lipoprotein_NlpA"/>
</dbReference>
<evidence type="ECO:0000256" key="6">
    <source>
        <dbReference type="PIRNR" id="PIRNR002854"/>
    </source>
</evidence>
<dbReference type="SUPFAM" id="SSF53850">
    <property type="entry name" value="Periplasmic binding protein-like II"/>
    <property type="match status" value="1"/>
</dbReference>
<dbReference type="Gene3D" id="3.40.190.10">
    <property type="entry name" value="Periplasmic binding protein-like II"/>
    <property type="match status" value="2"/>
</dbReference>
<dbReference type="eggNOG" id="COG1464">
    <property type="taxonomic scope" value="Bacteria"/>
</dbReference>
<gene>
    <name evidence="9" type="ORF">I573_00993</name>
</gene>
<keyword evidence="2 8" id="KW-0732">Signal</keyword>
<dbReference type="EMBL" id="ASWO01000003">
    <property type="protein sequence ID" value="EOT86238.1"/>
    <property type="molecule type" value="Genomic_DNA"/>
</dbReference>
<evidence type="ECO:0000256" key="5">
    <source>
        <dbReference type="ARBA" id="ARBA00023288"/>
    </source>
</evidence>
<name>S0KNT1_9ENTE</name>
<evidence type="ECO:0000256" key="7">
    <source>
        <dbReference type="PIRSR" id="PIRSR002854-1"/>
    </source>
</evidence>
<feature type="signal peptide" evidence="8">
    <location>
        <begin position="1"/>
        <end position="18"/>
    </location>
</feature>
<keyword evidence="3" id="KW-0472">Membrane</keyword>
<proteinExistence type="inferred from homology"/>
<evidence type="ECO:0000313" key="9">
    <source>
        <dbReference type="EMBL" id="EOT86238.1"/>
    </source>
</evidence>
<comment type="caution">
    <text evidence="9">The sequence shown here is derived from an EMBL/GenBank/DDBJ whole genome shotgun (WGS) entry which is preliminary data.</text>
</comment>
<evidence type="ECO:0000313" key="10">
    <source>
        <dbReference type="Proteomes" id="UP000015961"/>
    </source>
</evidence>
<evidence type="ECO:0000256" key="1">
    <source>
        <dbReference type="ARBA" id="ARBA00004635"/>
    </source>
</evidence>
<dbReference type="PANTHER" id="PTHR30429:SF3">
    <property type="entry name" value="LIPOPROTEIN"/>
    <property type="match status" value="1"/>
</dbReference>
<dbReference type="PATRIC" id="fig|1140003.3.peg.1543"/>
<evidence type="ECO:0000256" key="8">
    <source>
        <dbReference type="SAM" id="SignalP"/>
    </source>
</evidence>